<dbReference type="GO" id="GO:0004497">
    <property type="term" value="F:monooxygenase activity"/>
    <property type="evidence" value="ECO:0007669"/>
    <property type="project" value="UniProtKB-KW"/>
</dbReference>
<dbReference type="Pfam" id="PF03992">
    <property type="entry name" value="ABM"/>
    <property type="match status" value="1"/>
</dbReference>
<dbReference type="InterPro" id="IPR007138">
    <property type="entry name" value="ABM_dom"/>
</dbReference>
<dbReference type="Proteomes" id="UP000295565">
    <property type="component" value="Unassembled WGS sequence"/>
</dbReference>
<evidence type="ECO:0000313" key="3">
    <source>
        <dbReference type="Proteomes" id="UP000295565"/>
    </source>
</evidence>
<gene>
    <name evidence="2" type="ORF">EV690_2897</name>
</gene>
<dbReference type="InterPro" id="IPR011008">
    <property type="entry name" value="Dimeric_a/b-barrel"/>
</dbReference>
<comment type="caution">
    <text evidence="2">The sequence shown here is derived from an EMBL/GenBank/DDBJ whole genome shotgun (WGS) entry which is preliminary data.</text>
</comment>
<proteinExistence type="predicted"/>
<organism evidence="2 3">
    <name type="scientific">Celerinatantimonas diazotrophica</name>
    <dbReference type="NCBI Taxonomy" id="412034"/>
    <lineage>
        <taxon>Bacteria</taxon>
        <taxon>Pseudomonadati</taxon>
        <taxon>Pseudomonadota</taxon>
        <taxon>Gammaproteobacteria</taxon>
        <taxon>Celerinatantimonadaceae</taxon>
        <taxon>Celerinatantimonas</taxon>
    </lineage>
</organism>
<dbReference type="Gene3D" id="3.30.70.100">
    <property type="match status" value="1"/>
</dbReference>
<feature type="domain" description="ABM" evidence="1">
    <location>
        <begin position="6"/>
        <end position="43"/>
    </location>
</feature>
<protein>
    <submittedName>
        <fullName evidence="2">Antibiotic biosynthesis monooxygenase</fullName>
    </submittedName>
</protein>
<keyword evidence="2" id="KW-0560">Oxidoreductase</keyword>
<name>A0A4R1J9B5_9GAMM</name>
<dbReference type="RefSeq" id="WP_131913652.1">
    <property type="nucleotide sequence ID" value="NZ_OU594967.1"/>
</dbReference>
<accession>A0A4R1J9B5</accession>
<dbReference type="EMBL" id="SMGD01000015">
    <property type="protein sequence ID" value="TCK47195.1"/>
    <property type="molecule type" value="Genomic_DNA"/>
</dbReference>
<sequence>MLTKETVGKRKGCISYSFNQRIDVPTEFVLYEQWESEEDLHAHIEYLKVLLGPAKLGGFLPETLINMFESGRPYYYSVVE</sequence>
<keyword evidence="3" id="KW-1185">Reference proteome</keyword>
<dbReference type="SUPFAM" id="SSF54909">
    <property type="entry name" value="Dimeric alpha+beta barrel"/>
    <property type="match status" value="1"/>
</dbReference>
<evidence type="ECO:0000259" key="1">
    <source>
        <dbReference type="Pfam" id="PF03992"/>
    </source>
</evidence>
<evidence type="ECO:0000313" key="2">
    <source>
        <dbReference type="EMBL" id="TCK47195.1"/>
    </source>
</evidence>
<reference evidence="2 3" key="1">
    <citation type="submission" date="2019-03" db="EMBL/GenBank/DDBJ databases">
        <title>Genomic Encyclopedia of Type Strains, Phase IV (KMG-IV): sequencing the most valuable type-strain genomes for metagenomic binning, comparative biology and taxonomic classification.</title>
        <authorList>
            <person name="Goeker M."/>
        </authorList>
    </citation>
    <scope>NUCLEOTIDE SEQUENCE [LARGE SCALE GENOMIC DNA]</scope>
    <source>
        <strain evidence="2 3">DSM 18577</strain>
    </source>
</reference>
<dbReference type="AlphaFoldDB" id="A0A4R1J9B5"/>
<keyword evidence="2" id="KW-0503">Monooxygenase</keyword>
<dbReference type="OrthoDB" id="9812192at2"/>